<protein>
    <submittedName>
        <fullName evidence="2">Serine/threonine protein phosphatase PrpC</fullName>
    </submittedName>
</protein>
<dbReference type="InterPro" id="IPR036457">
    <property type="entry name" value="PPM-type-like_dom_sf"/>
</dbReference>
<dbReference type="AlphaFoldDB" id="A0A542ZX80"/>
<dbReference type="OrthoDB" id="9801841at2"/>
<proteinExistence type="predicted"/>
<accession>A0A542ZX80</accession>
<sequence>MSPRPGATTPPATWSVNYWGTTMQGSHRNYHEDAIVVGGTIALTDGATLAGTYWMADEDWLLLAVIDGIGGHAGGVDAAFVAAGEMIRIAAPRTNWAEAIEYASDRVAAAGKAWGTERMGATVAGLVLSRTHATSINLGDCRSYQVAEGRIELLSTDDHEPQGSLTVVTQHLGGVPRVLDPHRFTLEHGETGRARYLVCSDGLHRAVPPGKIRSILQRERTALEAHDALITVAQDYDTDDNYSLIVADVGPA</sequence>
<keyword evidence="3" id="KW-1185">Reference proteome</keyword>
<dbReference type="Gene3D" id="3.60.40.10">
    <property type="entry name" value="PPM-type phosphatase domain"/>
    <property type="match status" value="1"/>
</dbReference>
<dbReference type="PROSITE" id="PS51746">
    <property type="entry name" value="PPM_2"/>
    <property type="match status" value="1"/>
</dbReference>
<evidence type="ECO:0000313" key="3">
    <source>
        <dbReference type="Proteomes" id="UP000315389"/>
    </source>
</evidence>
<dbReference type="EMBL" id="VFOS01000001">
    <property type="protein sequence ID" value="TQL64961.1"/>
    <property type="molecule type" value="Genomic_DNA"/>
</dbReference>
<dbReference type="Proteomes" id="UP000315389">
    <property type="component" value="Unassembled WGS sequence"/>
</dbReference>
<reference evidence="2 3" key="1">
    <citation type="submission" date="2019-06" db="EMBL/GenBank/DDBJ databases">
        <title>Sequencing the genomes of 1000 actinobacteria strains.</title>
        <authorList>
            <person name="Klenk H.-P."/>
        </authorList>
    </citation>
    <scope>NUCLEOTIDE SEQUENCE [LARGE SCALE GENOMIC DNA]</scope>
    <source>
        <strain evidence="2 3">DSM 4813</strain>
    </source>
</reference>
<evidence type="ECO:0000313" key="2">
    <source>
        <dbReference type="EMBL" id="TQL64961.1"/>
    </source>
</evidence>
<comment type="caution">
    <text evidence="2">The sequence shown here is derived from an EMBL/GenBank/DDBJ whole genome shotgun (WGS) entry which is preliminary data.</text>
</comment>
<dbReference type="RefSeq" id="WP_142120304.1">
    <property type="nucleotide sequence ID" value="NZ_BAAASV010000002.1"/>
</dbReference>
<dbReference type="SMART" id="SM00331">
    <property type="entry name" value="PP2C_SIG"/>
    <property type="match status" value="1"/>
</dbReference>
<gene>
    <name evidence="2" type="ORF">FB461_1494</name>
</gene>
<dbReference type="Pfam" id="PF13672">
    <property type="entry name" value="PP2C_2"/>
    <property type="match status" value="1"/>
</dbReference>
<name>A0A542ZX80_RARFA</name>
<dbReference type="SMART" id="SM00332">
    <property type="entry name" value="PP2Cc"/>
    <property type="match status" value="1"/>
</dbReference>
<dbReference type="InterPro" id="IPR001932">
    <property type="entry name" value="PPM-type_phosphatase-like_dom"/>
</dbReference>
<evidence type="ECO:0000259" key="1">
    <source>
        <dbReference type="PROSITE" id="PS51746"/>
    </source>
</evidence>
<feature type="domain" description="PPM-type phosphatase" evidence="1">
    <location>
        <begin position="17"/>
        <end position="249"/>
    </location>
</feature>
<organism evidence="2 3">
    <name type="scientific">Rarobacter faecitabidus</name>
    <dbReference type="NCBI Taxonomy" id="13243"/>
    <lineage>
        <taxon>Bacteria</taxon>
        <taxon>Bacillati</taxon>
        <taxon>Actinomycetota</taxon>
        <taxon>Actinomycetes</taxon>
        <taxon>Micrococcales</taxon>
        <taxon>Rarobacteraceae</taxon>
        <taxon>Rarobacter</taxon>
    </lineage>
</organism>
<dbReference type="SUPFAM" id="SSF81606">
    <property type="entry name" value="PP2C-like"/>
    <property type="match status" value="1"/>
</dbReference>